<protein>
    <recommendedName>
        <fullName evidence="2">B box-type domain-containing protein</fullName>
    </recommendedName>
</protein>
<dbReference type="AlphaFoldDB" id="A0A6J8ETQ2"/>
<dbReference type="PANTHER" id="PTHR25462:SF304">
    <property type="entry name" value="BONUS, ISOFORM C"/>
    <property type="match status" value="1"/>
</dbReference>
<dbReference type="GO" id="GO:0008270">
    <property type="term" value="F:zinc ion binding"/>
    <property type="evidence" value="ECO:0007669"/>
    <property type="project" value="UniProtKB-KW"/>
</dbReference>
<dbReference type="InterPro" id="IPR000315">
    <property type="entry name" value="Znf_B-box"/>
</dbReference>
<proteinExistence type="predicted"/>
<evidence type="ECO:0000313" key="4">
    <source>
        <dbReference type="Proteomes" id="UP000507470"/>
    </source>
</evidence>
<dbReference type="Gene3D" id="4.10.830.40">
    <property type="match status" value="1"/>
</dbReference>
<reference evidence="3 4" key="1">
    <citation type="submission" date="2020-06" db="EMBL/GenBank/DDBJ databases">
        <authorList>
            <person name="Li R."/>
            <person name="Bekaert M."/>
        </authorList>
    </citation>
    <scope>NUCLEOTIDE SEQUENCE [LARGE SCALE GENOMIC DNA]</scope>
    <source>
        <strain evidence="4">wild</strain>
    </source>
</reference>
<dbReference type="PROSITE" id="PS50119">
    <property type="entry name" value="ZF_BBOX"/>
    <property type="match status" value="2"/>
</dbReference>
<evidence type="ECO:0000256" key="1">
    <source>
        <dbReference type="PROSITE-ProRule" id="PRU00024"/>
    </source>
</evidence>
<feature type="domain" description="B box-type" evidence="2">
    <location>
        <begin position="169"/>
        <end position="219"/>
    </location>
</feature>
<dbReference type="CDD" id="cd19757">
    <property type="entry name" value="Bbox1"/>
    <property type="match status" value="1"/>
</dbReference>
<name>A0A6J8ETQ2_MYTCO</name>
<evidence type="ECO:0000259" key="2">
    <source>
        <dbReference type="PROSITE" id="PS50119"/>
    </source>
</evidence>
<feature type="domain" description="B box-type" evidence="2">
    <location>
        <begin position="228"/>
        <end position="270"/>
    </location>
</feature>
<keyword evidence="1" id="KW-0862">Zinc</keyword>
<dbReference type="OrthoDB" id="6046700at2759"/>
<dbReference type="InterPro" id="IPR047153">
    <property type="entry name" value="TRIM45/56/19-like"/>
</dbReference>
<keyword evidence="1" id="KW-0479">Metal-binding</keyword>
<gene>
    <name evidence="3" type="ORF">MCOR_55222</name>
</gene>
<dbReference type="PANTHER" id="PTHR25462">
    <property type="entry name" value="BONUS, ISOFORM C-RELATED"/>
    <property type="match status" value="1"/>
</dbReference>
<accession>A0A6J8ETQ2</accession>
<evidence type="ECO:0000313" key="3">
    <source>
        <dbReference type="EMBL" id="CAC5423233.1"/>
    </source>
</evidence>
<organism evidence="3 4">
    <name type="scientific">Mytilus coruscus</name>
    <name type="common">Sea mussel</name>
    <dbReference type="NCBI Taxonomy" id="42192"/>
    <lineage>
        <taxon>Eukaryota</taxon>
        <taxon>Metazoa</taxon>
        <taxon>Spiralia</taxon>
        <taxon>Lophotrochozoa</taxon>
        <taxon>Mollusca</taxon>
        <taxon>Bivalvia</taxon>
        <taxon>Autobranchia</taxon>
        <taxon>Pteriomorphia</taxon>
        <taxon>Mytilida</taxon>
        <taxon>Mytiloidea</taxon>
        <taxon>Mytilidae</taxon>
        <taxon>Mytilinae</taxon>
        <taxon>Mytilus</taxon>
    </lineage>
</organism>
<sequence>MAEAEKINTICECFLEILPSIRDQKGVPIRFTIETTFSVYKIIKSDWEHFKVQLQIVLEYEFKVKVINFELSHENDFHMLFICRFATIHENKRFQTLVDEGKVTIILTKYAENNGFAVAMGFDPTTNFKVQLSVRNSKTHAGIKEEKNSSRMCSFKTPKRENIELFQMASKHFCQPCETEDTFVPAIKWCTECEENLCKECFQFHKKGKATKNHHVLDISEAGIFPTLENQHCSKHSGMLLDLFCVDHDTLSCRQCMTEEHRACNKLLPLDVAAKDVGSSALVSDLLKDFELSVTALCSIESTIEKQLNVDEDQKIAKHKDITYLKARLCKQIEESDSVIGEKIETVSKEH</sequence>
<dbReference type="SUPFAM" id="SSF57845">
    <property type="entry name" value="B-box zinc-binding domain"/>
    <property type="match status" value="1"/>
</dbReference>
<dbReference type="Gene3D" id="3.30.160.60">
    <property type="entry name" value="Classic Zinc Finger"/>
    <property type="match status" value="1"/>
</dbReference>
<dbReference type="Pfam" id="PF22586">
    <property type="entry name" value="ANCHR-like_BBOX"/>
    <property type="match status" value="1"/>
</dbReference>
<dbReference type="EMBL" id="CACVKT020009753">
    <property type="protein sequence ID" value="CAC5423233.1"/>
    <property type="molecule type" value="Genomic_DNA"/>
</dbReference>
<dbReference type="GO" id="GO:0061630">
    <property type="term" value="F:ubiquitin protein ligase activity"/>
    <property type="evidence" value="ECO:0007669"/>
    <property type="project" value="TreeGrafter"/>
</dbReference>
<dbReference type="Proteomes" id="UP000507470">
    <property type="component" value="Unassembled WGS sequence"/>
</dbReference>
<keyword evidence="1" id="KW-0863">Zinc-finger</keyword>
<keyword evidence="4" id="KW-1185">Reference proteome</keyword>